<keyword evidence="2" id="KW-0732">Signal</keyword>
<feature type="compositionally biased region" description="Gly residues" evidence="1">
    <location>
        <begin position="180"/>
        <end position="203"/>
    </location>
</feature>
<evidence type="ECO:0000256" key="2">
    <source>
        <dbReference type="SAM" id="SignalP"/>
    </source>
</evidence>
<feature type="region of interest" description="Disordered" evidence="1">
    <location>
        <begin position="180"/>
        <end position="243"/>
    </location>
</feature>
<comment type="caution">
    <text evidence="3">The sequence shown here is derived from an EMBL/GenBank/DDBJ whole genome shotgun (WGS) entry which is preliminary data.</text>
</comment>
<proteinExistence type="predicted"/>
<keyword evidence="4" id="KW-1185">Reference proteome</keyword>
<dbReference type="AlphaFoldDB" id="A0AAV6V9W2"/>
<evidence type="ECO:0000313" key="4">
    <source>
        <dbReference type="Proteomes" id="UP000827092"/>
    </source>
</evidence>
<gene>
    <name evidence="3" type="ORF">JTE90_009641</name>
</gene>
<evidence type="ECO:0000313" key="3">
    <source>
        <dbReference type="EMBL" id="KAG8193422.1"/>
    </source>
</evidence>
<feature type="signal peptide" evidence="2">
    <location>
        <begin position="1"/>
        <end position="20"/>
    </location>
</feature>
<name>A0AAV6V9W2_9ARAC</name>
<reference evidence="3 4" key="1">
    <citation type="journal article" date="2022" name="Nat. Ecol. Evol.">
        <title>A masculinizing supergene underlies an exaggerated male reproductive morph in a spider.</title>
        <authorList>
            <person name="Hendrickx F."/>
            <person name="De Corte Z."/>
            <person name="Sonet G."/>
            <person name="Van Belleghem S.M."/>
            <person name="Kostlbacher S."/>
            <person name="Vangestel C."/>
        </authorList>
    </citation>
    <scope>NUCLEOTIDE SEQUENCE [LARGE SCALE GENOMIC DNA]</scope>
    <source>
        <strain evidence="3">W744_W776</strain>
    </source>
</reference>
<evidence type="ECO:0000256" key="1">
    <source>
        <dbReference type="SAM" id="MobiDB-lite"/>
    </source>
</evidence>
<feature type="compositionally biased region" description="Gly residues" evidence="1">
    <location>
        <begin position="103"/>
        <end position="120"/>
    </location>
</feature>
<dbReference type="Proteomes" id="UP000827092">
    <property type="component" value="Unassembled WGS sequence"/>
</dbReference>
<feature type="chain" id="PRO_5043395047" evidence="2">
    <location>
        <begin position="21"/>
        <end position="364"/>
    </location>
</feature>
<feature type="region of interest" description="Disordered" evidence="1">
    <location>
        <begin position="64"/>
        <end position="120"/>
    </location>
</feature>
<accession>A0AAV6V9W2</accession>
<organism evidence="3 4">
    <name type="scientific">Oedothorax gibbosus</name>
    <dbReference type="NCBI Taxonomy" id="931172"/>
    <lineage>
        <taxon>Eukaryota</taxon>
        <taxon>Metazoa</taxon>
        <taxon>Ecdysozoa</taxon>
        <taxon>Arthropoda</taxon>
        <taxon>Chelicerata</taxon>
        <taxon>Arachnida</taxon>
        <taxon>Araneae</taxon>
        <taxon>Araneomorphae</taxon>
        <taxon>Entelegynae</taxon>
        <taxon>Araneoidea</taxon>
        <taxon>Linyphiidae</taxon>
        <taxon>Erigoninae</taxon>
        <taxon>Oedothorax</taxon>
    </lineage>
</organism>
<protein>
    <submittedName>
        <fullName evidence="3">Uncharacterized protein</fullName>
    </submittedName>
</protein>
<sequence length="364" mass="35866">MKTGIVAIASLLLAATVVTATGLAEKVSEDDHFVVYRIPVKALPDLHSSASGLLYDGIESFSAPMSTHGRSSSKSASSSKSTSSSTGAGRGKGYGEGSSSHGHGSGTGGSSSGYGHGGGGSSGGYGHGGSGSGHGGSGYGHGGSSGGYGHGGSGYGHGGSGSGHGGSGSGYGGSGSGYGGSGSGHGGSGSGYGGSGSGHGGSGYSSPSGYAGGQGSYTPSYEGGYQPNTQHYEDDEPEGAHYPKITTTTKSFTTNSAANHGGQHYRREAGDSLGDISFKLGDYLKNTPGHEGGRFTHGFNGDFASPGFRSGQGFNVNEFTRSLNQGMTGYKGPSYRNNRIVPQASVIYPMAYGLRNAGFGLAGF</sequence>
<dbReference type="EMBL" id="JAFNEN010000122">
    <property type="protein sequence ID" value="KAG8193422.1"/>
    <property type="molecule type" value="Genomic_DNA"/>
</dbReference>
<feature type="compositionally biased region" description="Low complexity" evidence="1">
    <location>
        <begin position="69"/>
        <end position="87"/>
    </location>
</feature>